<reference evidence="2" key="2">
    <citation type="submission" date="2023-05" db="EMBL/GenBank/DDBJ databases">
        <authorList>
            <person name="Schelkunov M.I."/>
        </authorList>
    </citation>
    <scope>NUCLEOTIDE SEQUENCE</scope>
    <source>
        <strain evidence="2">Hsosn_3</strain>
        <tissue evidence="2">Leaf</tissue>
    </source>
</reference>
<dbReference type="Gene3D" id="1.20.1280.50">
    <property type="match status" value="1"/>
</dbReference>
<dbReference type="InterPro" id="IPR001810">
    <property type="entry name" value="F-box_dom"/>
</dbReference>
<name>A0AAD8HDC5_9APIA</name>
<dbReference type="InterPro" id="IPR026960">
    <property type="entry name" value="RVT-Znf"/>
</dbReference>
<dbReference type="Pfam" id="PF13966">
    <property type="entry name" value="zf-RVT"/>
    <property type="match status" value="1"/>
</dbReference>
<dbReference type="InterPro" id="IPR036047">
    <property type="entry name" value="F-box-like_dom_sf"/>
</dbReference>
<dbReference type="Pfam" id="PF00646">
    <property type="entry name" value="F-box"/>
    <property type="match status" value="1"/>
</dbReference>
<dbReference type="Proteomes" id="UP001237642">
    <property type="component" value="Unassembled WGS sequence"/>
</dbReference>
<sequence>MLMWRAISGCLPTKDRLRVKHVNVNVVCSLCNSEVESTEHLFLDCSFAKSCWITAGISWNFNDQMSFRDWAVKEFNEWCSENLCVKMIPSPAQHYNLPTTVTRVDKLQPSYVCPKFDKIMEDQSAWNEVLCRKKRKTIASSGKSVDNFINELPEELLVSIISLLPLREAARTTIISRRWRYLWRKCLHLDFNYKNIRGKSDVFQVFAQHLQAEFVEQVQKTIELFCGESLETFKLDYVLSEEYGCLIDQWVEFAMKKHVQKLSISLGTQKISPPPVISLKQNLSSLFENGKTYKFPYWIFNERSGSRLRQLSLNYCKLTLHRTFDNFKSLTSLSIKNTELPEKIVQNILENCSRLEWLSITHCSCLGRLKFAATVLQWNKAQLSRLCFGSVWRSVPVPSHALSNISIDFPEIKSLLLTFDTVQETMIPNMLPPFNELKHLILVFRSLYHPKAFLKFVSLFVRASPFMQKLELHFPGCHPPMKLNIREFDKHEHLKELELYNFLGGDSHVVVAKYVVKSAIALEKVKVCYRALNYKGDGEWSDIYKHKRNYEGRIRKKLRGIVRANIQLTVA</sequence>
<dbReference type="SUPFAM" id="SSF81383">
    <property type="entry name" value="F-box domain"/>
    <property type="match status" value="1"/>
</dbReference>
<dbReference type="PROSITE" id="PS50181">
    <property type="entry name" value="FBOX"/>
    <property type="match status" value="1"/>
</dbReference>
<organism evidence="2 3">
    <name type="scientific">Heracleum sosnowskyi</name>
    <dbReference type="NCBI Taxonomy" id="360622"/>
    <lineage>
        <taxon>Eukaryota</taxon>
        <taxon>Viridiplantae</taxon>
        <taxon>Streptophyta</taxon>
        <taxon>Embryophyta</taxon>
        <taxon>Tracheophyta</taxon>
        <taxon>Spermatophyta</taxon>
        <taxon>Magnoliopsida</taxon>
        <taxon>eudicotyledons</taxon>
        <taxon>Gunneridae</taxon>
        <taxon>Pentapetalae</taxon>
        <taxon>asterids</taxon>
        <taxon>campanulids</taxon>
        <taxon>Apiales</taxon>
        <taxon>Apiaceae</taxon>
        <taxon>Apioideae</taxon>
        <taxon>apioid superclade</taxon>
        <taxon>Tordylieae</taxon>
        <taxon>Tordyliinae</taxon>
        <taxon>Heracleum</taxon>
    </lineage>
</organism>
<dbReference type="CDD" id="cd22160">
    <property type="entry name" value="F-box_AtFBL13-like"/>
    <property type="match status" value="1"/>
</dbReference>
<evidence type="ECO:0000259" key="1">
    <source>
        <dbReference type="PROSITE" id="PS50181"/>
    </source>
</evidence>
<keyword evidence="3" id="KW-1185">Reference proteome</keyword>
<dbReference type="PANTHER" id="PTHR34145:SF75">
    <property type="entry name" value="FBD DOMAIN-CONTAINING PROTEIN"/>
    <property type="match status" value="1"/>
</dbReference>
<dbReference type="InterPro" id="IPR053772">
    <property type="entry name" value="At1g61320/At1g61330-like"/>
</dbReference>
<dbReference type="InterPro" id="IPR053781">
    <property type="entry name" value="F-box_AtFBL13-like"/>
</dbReference>
<feature type="domain" description="F-box" evidence="1">
    <location>
        <begin position="146"/>
        <end position="196"/>
    </location>
</feature>
<dbReference type="InterPro" id="IPR032675">
    <property type="entry name" value="LRR_dom_sf"/>
</dbReference>
<dbReference type="EMBL" id="JAUIZM010000009">
    <property type="protein sequence ID" value="KAK1364244.1"/>
    <property type="molecule type" value="Genomic_DNA"/>
</dbReference>
<dbReference type="Gene3D" id="3.80.10.10">
    <property type="entry name" value="Ribonuclease Inhibitor"/>
    <property type="match status" value="1"/>
</dbReference>
<dbReference type="Pfam" id="PF23622">
    <property type="entry name" value="LRR_At1g61320_AtMIF1"/>
    <property type="match status" value="1"/>
</dbReference>
<dbReference type="SUPFAM" id="SSF52047">
    <property type="entry name" value="RNI-like"/>
    <property type="match status" value="1"/>
</dbReference>
<accession>A0AAD8HDC5</accession>
<comment type="caution">
    <text evidence="2">The sequence shown here is derived from an EMBL/GenBank/DDBJ whole genome shotgun (WGS) entry which is preliminary data.</text>
</comment>
<reference evidence="2" key="1">
    <citation type="submission" date="2023-02" db="EMBL/GenBank/DDBJ databases">
        <title>Genome of toxic invasive species Heracleum sosnowskyi carries increased number of genes despite the absence of recent whole-genome duplications.</title>
        <authorList>
            <person name="Schelkunov M."/>
            <person name="Shtratnikova V."/>
            <person name="Makarenko M."/>
            <person name="Klepikova A."/>
            <person name="Omelchenko D."/>
            <person name="Novikova G."/>
            <person name="Obukhova E."/>
            <person name="Bogdanov V."/>
            <person name="Penin A."/>
            <person name="Logacheva M."/>
        </authorList>
    </citation>
    <scope>NUCLEOTIDE SEQUENCE</scope>
    <source>
        <strain evidence="2">Hsosn_3</strain>
        <tissue evidence="2">Leaf</tissue>
    </source>
</reference>
<evidence type="ECO:0000313" key="2">
    <source>
        <dbReference type="EMBL" id="KAK1364244.1"/>
    </source>
</evidence>
<dbReference type="InterPro" id="IPR055357">
    <property type="entry name" value="LRR_At1g61320_AtMIF1"/>
</dbReference>
<gene>
    <name evidence="2" type="ORF">POM88_039805</name>
</gene>
<dbReference type="PANTHER" id="PTHR34145">
    <property type="entry name" value="OS02G0105600 PROTEIN"/>
    <property type="match status" value="1"/>
</dbReference>
<protein>
    <recommendedName>
        <fullName evidence="1">F-box domain-containing protein</fullName>
    </recommendedName>
</protein>
<evidence type="ECO:0000313" key="3">
    <source>
        <dbReference type="Proteomes" id="UP001237642"/>
    </source>
</evidence>
<proteinExistence type="predicted"/>
<dbReference type="AlphaFoldDB" id="A0AAD8HDC5"/>